<feature type="chain" id="PRO_5006845263" description="Secreted protein" evidence="1">
    <location>
        <begin position="20"/>
        <end position="144"/>
    </location>
</feature>
<dbReference type="EMBL" id="KU240005">
    <property type="protein sequence ID" value="ALV85539.1"/>
    <property type="molecule type" value="Genomic_DNA"/>
</dbReference>
<evidence type="ECO:0000256" key="1">
    <source>
        <dbReference type="SAM" id="SignalP"/>
    </source>
</evidence>
<organism evidence="2">
    <name type="scientific">uncultured bacterium pA1</name>
    <dbReference type="NCBI Taxonomy" id="1776268"/>
    <lineage>
        <taxon>Bacteria</taxon>
        <taxon>environmental samples</taxon>
    </lineage>
</organism>
<feature type="signal peptide" evidence="1">
    <location>
        <begin position="1"/>
        <end position="19"/>
    </location>
</feature>
<keyword evidence="1" id="KW-0732">Signal</keyword>
<dbReference type="AlphaFoldDB" id="A0A0U3SSA8"/>
<evidence type="ECO:0000313" key="2">
    <source>
        <dbReference type="EMBL" id="ALV85539.1"/>
    </source>
</evidence>
<reference evidence="2" key="1">
    <citation type="journal article" date="2015" name="J. Microbiol. Biotechnol.">
        <title>Functional Metagenome Mining of Soil for a Novel Gentamicin Resistance Gene.</title>
        <authorList>
            <person name="Im H."/>
            <person name="Kim K.M."/>
            <person name="Lee S.H."/>
            <person name="Ryu C.M."/>
        </authorList>
    </citation>
    <scope>NUCLEOTIDE SEQUENCE</scope>
</reference>
<proteinExistence type="predicted"/>
<protein>
    <recommendedName>
        <fullName evidence="3">Secreted protein</fullName>
    </recommendedName>
</protein>
<evidence type="ECO:0008006" key="3">
    <source>
        <dbReference type="Google" id="ProtNLM"/>
    </source>
</evidence>
<sequence>MKTIAALFPCLCICLSACAATNAATGASVPETAAVTPPAAVREPGTVVIRRPLVEVGTADLLAPIPVPADAAAAVERTPGVATSGPSSSGCEDRPGGVRVANATEFPVTLTVDGEPVAVIGAGTLSRFIGPRTSAYLCLDPART</sequence>
<accession>A0A0U3SSA8</accession>
<name>A0A0U3SSA8_9BACT</name>
<feature type="non-terminal residue" evidence="2">
    <location>
        <position position="144"/>
    </location>
</feature>